<evidence type="ECO:0000313" key="6">
    <source>
        <dbReference type="EMBL" id="NJQ01905.1"/>
    </source>
</evidence>
<accession>A0ABX1BW50</accession>
<evidence type="ECO:0000313" key="7">
    <source>
        <dbReference type="Proteomes" id="UP000695264"/>
    </source>
</evidence>
<evidence type="ECO:0000256" key="2">
    <source>
        <dbReference type="ARBA" id="ARBA00022723"/>
    </source>
</evidence>
<dbReference type="SUPFAM" id="SSF56214">
    <property type="entry name" value="4'-phosphopantetheinyl transferase"/>
    <property type="match status" value="1"/>
</dbReference>
<evidence type="ECO:0000256" key="4">
    <source>
        <dbReference type="SAM" id="MobiDB-lite"/>
    </source>
</evidence>
<dbReference type="Gene3D" id="3.10.129.10">
    <property type="entry name" value="Hotdog Thioesterase"/>
    <property type="match status" value="1"/>
</dbReference>
<keyword evidence="2" id="KW-0479">Metal-binding</keyword>
<dbReference type="Proteomes" id="UP000695264">
    <property type="component" value="Unassembled WGS sequence"/>
</dbReference>
<keyword evidence="3" id="KW-0460">Magnesium</keyword>
<evidence type="ECO:0000259" key="5">
    <source>
        <dbReference type="Pfam" id="PF01648"/>
    </source>
</evidence>
<dbReference type="InterPro" id="IPR037143">
    <property type="entry name" value="4-PPantetheinyl_Trfase_dom_sf"/>
</dbReference>
<dbReference type="InterPro" id="IPR004568">
    <property type="entry name" value="Ppantetheine-prot_Trfase_dom"/>
</dbReference>
<feature type="region of interest" description="Disordered" evidence="4">
    <location>
        <begin position="112"/>
        <end position="181"/>
    </location>
</feature>
<keyword evidence="7" id="KW-1185">Reference proteome</keyword>
<comment type="caution">
    <text evidence="6">The sequence shown here is derived from an EMBL/GenBank/DDBJ whole genome shotgun (WGS) entry which is preliminary data.</text>
</comment>
<dbReference type="Gene3D" id="3.90.470.20">
    <property type="entry name" value="4'-phosphopantetheinyl transferase domain"/>
    <property type="match status" value="1"/>
</dbReference>
<feature type="domain" description="4'-phosphopantetheinyl transferase" evidence="5">
    <location>
        <begin position="18"/>
        <end position="91"/>
    </location>
</feature>
<sequence length="336" mass="35872">MDVLDRSELAGLLRRPWFLRHCYAPEELARARGLSGARRLEYLAGRFAAKEAVLKALGRGLFQGVAPRDILVDRAPDGSPHVELRAEAAEIGREVSVRVSITHKGDVVAAVALTTEQDPPTSSRPGRPWRPGPSGRSGRPTSHRKENSPMATAIHDDREDRDEHGPTDPTDNTASTDNTDPACTARLRVRIGQEDAHYGGGLVDGARILRLFGDLVTEITIRADGDEGLLAEYSDVTFTAPVRPGDYIEATARLTRRTKLRRFVALEARKVITASGDSPSAAHVLDEPVTVCTATAVTVAPKPRRSPGPAATGGARKTGDRRAGTPSAAAPAGGAR</sequence>
<dbReference type="InterPro" id="IPR008278">
    <property type="entry name" value="4-PPantetheinyl_Trfase_dom"/>
</dbReference>
<proteinExistence type="predicted"/>
<gene>
    <name evidence="6" type="ORF">HCK00_15530</name>
</gene>
<keyword evidence="1" id="KW-0808">Transferase</keyword>
<dbReference type="SUPFAM" id="SSF54637">
    <property type="entry name" value="Thioesterase/thiol ester dehydrase-isomerase"/>
    <property type="match status" value="1"/>
</dbReference>
<organism evidence="6 7">
    <name type="scientific">Streptomyces zingiberis</name>
    <dbReference type="NCBI Taxonomy" id="2053010"/>
    <lineage>
        <taxon>Bacteria</taxon>
        <taxon>Bacillati</taxon>
        <taxon>Actinomycetota</taxon>
        <taxon>Actinomycetes</taxon>
        <taxon>Kitasatosporales</taxon>
        <taxon>Streptomycetaceae</taxon>
        <taxon>Streptomyces</taxon>
    </lineage>
</organism>
<name>A0ABX1BW50_9ACTN</name>
<evidence type="ECO:0000256" key="3">
    <source>
        <dbReference type="ARBA" id="ARBA00022842"/>
    </source>
</evidence>
<protein>
    <submittedName>
        <fullName evidence="6">Holo-ACP synthase</fullName>
    </submittedName>
</protein>
<feature type="compositionally biased region" description="Low complexity" evidence="4">
    <location>
        <begin position="324"/>
        <end position="336"/>
    </location>
</feature>
<feature type="region of interest" description="Disordered" evidence="4">
    <location>
        <begin position="300"/>
        <end position="336"/>
    </location>
</feature>
<feature type="compositionally biased region" description="Basic and acidic residues" evidence="4">
    <location>
        <begin position="154"/>
        <end position="166"/>
    </location>
</feature>
<dbReference type="NCBIfam" id="TIGR00556">
    <property type="entry name" value="pantethn_trn"/>
    <property type="match status" value="1"/>
</dbReference>
<feature type="compositionally biased region" description="Polar residues" evidence="4">
    <location>
        <begin position="169"/>
        <end position="181"/>
    </location>
</feature>
<evidence type="ECO:0000256" key="1">
    <source>
        <dbReference type="ARBA" id="ARBA00022679"/>
    </source>
</evidence>
<dbReference type="EMBL" id="JAATEN010000010">
    <property type="protein sequence ID" value="NJQ01905.1"/>
    <property type="molecule type" value="Genomic_DNA"/>
</dbReference>
<dbReference type="Pfam" id="PF01648">
    <property type="entry name" value="ACPS"/>
    <property type="match status" value="1"/>
</dbReference>
<reference evidence="6 7" key="1">
    <citation type="submission" date="2020-03" db="EMBL/GenBank/DDBJ databases">
        <title>WGS of actinomycetes isolated from Thailand.</title>
        <authorList>
            <person name="Thawai C."/>
        </authorList>
    </citation>
    <scope>NUCLEOTIDE SEQUENCE [LARGE SCALE GENOMIC DNA]</scope>
    <source>
        <strain evidence="6 7">PLAI 1-29</strain>
    </source>
</reference>
<dbReference type="InterPro" id="IPR029069">
    <property type="entry name" value="HotDog_dom_sf"/>
</dbReference>